<sequence length="162" mass="18140">KDVYIAVMGATGSGKTFFISRCTGQPITAIKNNTNDPENDVHSFKFFWNKCIRVHMIEFPGLEKAYYSDQKALKNIAHGLSNIYANKKRLSGIVYLHRFSSAGSESTDRRSLGVLRALYGSQSFQAITLVTSYWGLMDEATWTGREKRLADTGLWAEMLANG</sequence>
<dbReference type="Proteomes" id="UP000235672">
    <property type="component" value="Unassembled WGS sequence"/>
</dbReference>
<reference evidence="1 2" key="1">
    <citation type="submission" date="2016-05" db="EMBL/GenBank/DDBJ databases">
        <title>A degradative enzymes factory behind the ericoid mycorrhizal symbiosis.</title>
        <authorList>
            <consortium name="DOE Joint Genome Institute"/>
            <person name="Martino E."/>
            <person name="Morin E."/>
            <person name="Grelet G."/>
            <person name="Kuo A."/>
            <person name="Kohler A."/>
            <person name="Daghino S."/>
            <person name="Barry K."/>
            <person name="Choi C."/>
            <person name="Cichocki N."/>
            <person name="Clum A."/>
            <person name="Copeland A."/>
            <person name="Hainaut M."/>
            <person name="Haridas S."/>
            <person name="Labutti K."/>
            <person name="Lindquist E."/>
            <person name="Lipzen A."/>
            <person name="Khouja H.-R."/>
            <person name="Murat C."/>
            <person name="Ohm R."/>
            <person name="Olson A."/>
            <person name="Spatafora J."/>
            <person name="Veneault-Fourrey C."/>
            <person name="Henrissat B."/>
            <person name="Grigoriev I."/>
            <person name="Martin F."/>
            <person name="Perotto S."/>
        </authorList>
    </citation>
    <scope>NUCLEOTIDE SEQUENCE [LARGE SCALE GENOMIC DNA]</scope>
    <source>
        <strain evidence="1 2">UAMH 7357</strain>
    </source>
</reference>
<dbReference type="Gene3D" id="3.40.50.300">
    <property type="entry name" value="P-loop containing nucleotide triphosphate hydrolases"/>
    <property type="match status" value="1"/>
</dbReference>
<dbReference type="InterPro" id="IPR027417">
    <property type="entry name" value="P-loop_NTPase"/>
</dbReference>
<protein>
    <recommendedName>
        <fullName evidence="3">G domain-containing protein</fullName>
    </recommendedName>
</protein>
<feature type="non-terminal residue" evidence="1">
    <location>
        <position position="1"/>
    </location>
</feature>
<accession>A0A2J6QKW2</accession>
<evidence type="ECO:0000313" key="2">
    <source>
        <dbReference type="Proteomes" id="UP000235672"/>
    </source>
</evidence>
<keyword evidence="2" id="KW-1185">Reference proteome</keyword>
<dbReference type="AlphaFoldDB" id="A0A2J6QKW2"/>
<name>A0A2J6QKW2_9HELO</name>
<organism evidence="1 2">
    <name type="scientific">Hyaloscypha hepaticicola</name>
    <dbReference type="NCBI Taxonomy" id="2082293"/>
    <lineage>
        <taxon>Eukaryota</taxon>
        <taxon>Fungi</taxon>
        <taxon>Dikarya</taxon>
        <taxon>Ascomycota</taxon>
        <taxon>Pezizomycotina</taxon>
        <taxon>Leotiomycetes</taxon>
        <taxon>Helotiales</taxon>
        <taxon>Hyaloscyphaceae</taxon>
        <taxon>Hyaloscypha</taxon>
    </lineage>
</organism>
<feature type="non-terminal residue" evidence="1">
    <location>
        <position position="162"/>
    </location>
</feature>
<dbReference type="EMBL" id="KZ613467">
    <property type="protein sequence ID" value="PMD26897.1"/>
    <property type="molecule type" value="Genomic_DNA"/>
</dbReference>
<dbReference type="SUPFAM" id="SSF52540">
    <property type="entry name" value="P-loop containing nucleoside triphosphate hydrolases"/>
    <property type="match status" value="1"/>
</dbReference>
<evidence type="ECO:0008006" key="3">
    <source>
        <dbReference type="Google" id="ProtNLM"/>
    </source>
</evidence>
<evidence type="ECO:0000313" key="1">
    <source>
        <dbReference type="EMBL" id="PMD26897.1"/>
    </source>
</evidence>
<dbReference type="OrthoDB" id="8954335at2759"/>
<gene>
    <name evidence="1" type="ORF">NA56DRAFT_542722</name>
</gene>
<proteinExistence type="predicted"/>